<evidence type="ECO:0000256" key="7">
    <source>
        <dbReference type="ARBA" id="ARBA00023136"/>
    </source>
</evidence>
<keyword evidence="4" id="KW-0997">Cell inner membrane</keyword>
<feature type="domain" description="ABC transmembrane type-2" evidence="9">
    <location>
        <begin position="52"/>
        <end position="274"/>
    </location>
</feature>
<protein>
    <submittedName>
        <fullName evidence="10">Unannotated protein</fullName>
    </submittedName>
</protein>
<dbReference type="InterPro" id="IPR013525">
    <property type="entry name" value="ABC2_TM"/>
</dbReference>
<evidence type="ECO:0000313" key="10">
    <source>
        <dbReference type="EMBL" id="CAB4619103.1"/>
    </source>
</evidence>
<feature type="transmembrane region" description="Helical" evidence="8">
    <location>
        <begin position="82"/>
        <end position="103"/>
    </location>
</feature>
<proteinExistence type="predicted"/>
<dbReference type="Pfam" id="PF01061">
    <property type="entry name" value="ABC2_membrane"/>
    <property type="match status" value="1"/>
</dbReference>
<dbReference type="EMBL" id="CAEZVE010000050">
    <property type="protein sequence ID" value="CAB4619103.1"/>
    <property type="molecule type" value="Genomic_DNA"/>
</dbReference>
<accession>A0A6J6I3C1</accession>
<comment type="subcellular location">
    <subcellularLocation>
        <location evidence="1">Cell inner membrane</location>
        <topology evidence="1">Multi-pass membrane protein</topology>
    </subcellularLocation>
</comment>
<dbReference type="GO" id="GO:0015920">
    <property type="term" value="P:lipopolysaccharide transport"/>
    <property type="evidence" value="ECO:0007669"/>
    <property type="project" value="TreeGrafter"/>
</dbReference>
<dbReference type="GO" id="GO:0140359">
    <property type="term" value="F:ABC-type transporter activity"/>
    <property type="evidence" value="ECO:0007669"/>
    <property type="project" value="InterPro"/>
</dbReference>
<evidence type="ECO:0000256" key="2">
    <source>
        <dbReference type="ARBA" id="ARBA00022448"/>
    </source>
</evidence>
<feature type="transmembrane region" description="Helical" evidence="8">
    <location>
        <begin position="160"/>
        <end position="182"/>
    </location>
</feature>
<sequence length="281" mass="31687">MNLADYALSHGLTQVGVRPNFREYLKQAWGRRDFAFTMSLYASESANARTRLGRWWLVLLPSLQAFAYGLVFGLILGDLRPANFIPFLITGVFLFSFFSGSFSSGAKAITSNSGLLKTVAFPRILLPLSAVIREFINFLPQLAILPLVMLAFGQQVTWDWLYLIPITFLMFLFSTGLAMISARLTVQVKDLGKLVPFITRMMFYSSGIFFEIDRIFAGHPELMAVAMLNPVYDFISLARGALINDMQMSPFLWIAASCWAVVTFLVGVLYFWKAEARYGRD</sequence>
<evidence type="ECO:0000256" key="1">
    <source>
        <dbReference type="ARBA" id="ARBA00004429"/>
    </source>
</evidence>
<dbReference type="PRINTS" id="PR00164">
    <property type="entry name" value="ABC2TRNSPORT"/>
</dbReference>
<evidence type="ECO:0000256" key="5">
    <source>
        <dbReference type="ARBA" id="ARBA00022692"/>
    </source>
</evidence>
<dbReference type="PROSITE" id="PS51012">
    <property type="entry name" value="ABC_TM2"/>
    <property type="match status" value="1"/>
</dbReference>
<evidence type="ECO:0000256" key="6">
    <source>
        <dbReference type="ARBA" id="ARBA00022989"/>
    </source>
</evidence>
<keyword evidence="2" id="KW-0813">Transport</keyword>
<dbReference type="GO" id="GO:0043190">
    <property type="term" value="C:ATP-binding cassette (ABC) transporter complex"/>
    <property type="evidence" value="ECO:0007669"/>
    <property type="project" value="InterPro"/>
</dbReference>
<gene>
    <name evidence="10" type="ORF">UFOPK1931_00388</name>
</gene>
<keyword evidence="5 8" id="KW-0812">Transmembrane</keyword>
<dbReference type="InterPro" id="IPR000412">
    <property type="entry name" value="ABC_2_transport"/>
</dbReference>
<dbReference type="PANTHER" id="PTHR30413:SF8">
    <property type="entry name" value="TRANSPORT PERMEASE PROTEIN"/>
    <property type="match status" value="1"/>
</dbReference>
<feature type="transmembrane region" description="Helical" evidence="8">
    <location>
        <begin position="55"/>
        <end position="76"/>
    </location>
</feature>
<keyword evidence="3" id="KW-1003">Cell membrane</keyword>
<dbReference type="AlphaFoldDB" id="A0A6J6I3C1"/>
<organism evidence="10">
    <name type="scientific">freshwater metagenome</name>
    <dbReference type="NCBI Taxonomy" id="449393"/>
    <lineage>
        <taxon>unclassified sequences</taxon>
        <taxon>metagenomes</taxon>
        <taxon>ecological metagenomes</taxon>
    </lineage>
</organism>
<keyword evidence="6 8" id="KW-1133">Transmembrane helix</keyword>
<dbReference type="InterPro" id="IPR047817">
    <property type="entry name" value="ABC2_TM_bact-type"/>
</dbReference>
<evidence type="ECO:0000256" key="4">
    <source>
        <dbReference type="ARBA" id="ARBA00022519"/>
    </source>
</evidence>
<keyword evidence="7 8" id="KW-0472">Membrane</keyword>
<feature type="transmembrane region" description="Helical" evidence="8">
    <location>
        <begin position="124"/>
        <end position="148"/>
    </location>
</feature>
<evidence type="ECO:0000256" key="8">
    <source>
        <dbReference type="SAM" id="Phobius"/>
    </source>
</evidence>
<name>A0A6J6I3C1_9ZZZZ</name>
<dbReference type="PANTHER" id="PTHR30413">
    <property type="entry name" value="INNER MEMBRANE TRANSPORT PERMEASE"/>
    <property type="match status" value="1"/>
</dbReference>
<feature type="transmembrane region" description="Helical" evidence="8">
    <location>
        <begin position="251"/>
        <end position="272"/>
    </location>
</feature>
<evidence type="ECO:0000259" key="9">
    <source>
        <dbReference type="PROSITE" id="PS51012"/>
    </source>
</evidence>
<evidence type="ECO:0000256" key="3">
    <source>
        <dbReference type="ARBA" id="ARBA00022475"/>
    </source>
</evidence>
<reference evidence="10" key="1">
    <citation type="submission" date="2020-05" db="EMBL/GenBank/DDBJ databases">
        <authorList>
            <person name="Chiriac C."/>
            <person name="Salcher M."/>
            <person name="Ghai R."/>
            <person name="Kavagutti S V."/>
        </authorList>
    </citation>
    <scope>NUCLEOTIDE SEQUENCE</scope>
</reference>